<dbReference type="AlphaFoldDB" id="A0A6A4PPY1"/>
<evidence type="ECO:0000256" key="5">
    <source>
        <dbReference type="ARBA" id="ARBA00023125"/>
    </source>
</evidence>
<name>A0A6A4PPY1_LUPAL</name>
<dbReference type="EMBL" id="WOCE01000011">
    <property type="protein sequence ID" value="KAE9603647.1"/>
    <property type="molecule type" value="Genomic_DNA"/>
</dbReference>
<keyword evidence="6" id="KW-0804">Transcription</keyword>
<dbReference type="SMART" id="SM00401">
    <property type="entry name" value="ZnF_GATA"/>
    <property type="match status" value="1"/>
</dbReference>
<dbReference type="Gene3D" id="3.30.50.10">
    <property type="entry name" value="Erythroid Transcription Factor GATA-1, subunit A"/>
    <property type="match status" value="1"/>
</dbReference>
<dbReference type="PANTHER" id="PTHR47255">
    <property type="entry name" value="GATA TRANSCRIPTION FACTOR 22-RELATED"/>
    <property type="match status" value="1"/>
</dbReference>
<evidence type="ECO:0000313" key="11">
    <source>
        <dbReference type="Proteomes" id="UP000447434"/>
    </source>
</evidence>
<dbReference type="OrthoDB" id="2162994at2759"/>
<comment type="caution">
    <text evidence="10">The sequence shown here is derived from an EMBL/GenBank/DDBJ whole genome shotgun (WGS) entry which is preliminary data.</text>
</comment>
<dbReference type="Pfam" id="PF00320">
    <property type="entry name" value="GATA"/>
    <property type="match status" value="1"/>
</dbReference>
<evidence type="ECO:0000259" key="9">
    <source>
        <dbReference type="PROSITE" id="PS50114"/>
    </source>
</evidence>
<organism evidence="10 11">
    <name type="scientific">Lupinus albus</name>
    <name type="common">White lupine</name>
    <name type="synonym">Lupinus termis</name>
    <dbReference type="NCBI Taxonomy" id="3870"/>
    <lineage>
        <taxon>Eukaryota</taxon>
        <taxon>Viridiplantae</taxon>
        <taxon>Streptophyta</taxon>
        <taxon>Embryophyta</taxon>
        <taxon>Tracheophyta</taxon>
        <taxon>Spermatophyta</taxon>
        <taxon>Magnoliopsida</taxon>
        <taxon>eudicotyledons</taxon>
        <taxon>Gunneridae</taxon>
        <taxon>Pentapetalae</taxon>
        <taxon>rosids</taxon>
        <taxon>fabids</taxon>
        <taxon>Fabales</taxon>
        <taxon>Fabaceae</taxon>
        <taxon>Papilionoideae</taxon>
        <taxon>50 kb inversion clade</taxon>
        <taxon>genistoids sensu lato</taxon>
        <taxon>core genistoids</taxon>
        <taxon>Genisteae</taxon>
        <taxon>Lupinus</taxon>
    </lineage>
</organism>
<dbReference type="InterPro" id="IPR000679">
    <property type="entry name" value="Znf_GATA"/>
</dbReference>
<keyword evidence="8" id="KW-1133">Transmembrane helix</keyword>
<evidence type="ECO:0000256" key="1">
    <source>
        <dbReference type="ARBA" id="ARBA00022723"/>
    </source>
</evidence>
<keyword evidence="3" id="KW-0862">Zinc</keyword>
<keyword evidence="5" id="KW-0238">DNA-binding</keyword>
<evidence type="ECO:0000256" key="7">
    <source>
        <dbReference type="PROSITE-ProRule" id="PRU00094"/>
    </source>
</evidence>
<keyword evidence="11" id="KW-1185">Reference proteome</keyword>
<dbReference type="GO" id="GO:0043565">
    <property type="term" value="F:sequence-specific DNA binding"/>
    <property type="evidence" value="ECO:0007669"/>
    <property type="project" value="InterPro"/>
</dbReference>
<feature type="transmembrane region" description="Helical" evidence="8">
    <location>
        <begin position="83"/>
        <end position="102"/>
    </location>
</feature>
<keyword evidence="2 7" id="KW-0863">Zinc-finger</keyword>
<dbReference type="Proteomes" id="UP000447434">
    <property type="component" value="Chromosome 11"/>
</dbReference>
<evidence type="ECO:0000256" key="8">
    <source>
        <dbReference type="SAM" id="Phobius"/>
    </source>
</evidence>
<keyword evidence="1" id="KW-0479">Metal-binding</keyword>
<dbReference type="PROSITE" id="PS50114">
    <property type="entry name" value="GATA_ZN_FINGER_2"/>
    <property type="match status" value="1"/>
</dbReference>
<dbReference type="GO" id="GO:0006355">
    <property type="term" value="P:regulation of DNA-templated transcription"/>
    <property type="evidence" value="ECO:0007669"/>
    <property type="project" value="InterPro"/>
</dbReference>
<gene>
    <name evidence="10" type="ORF">Lalb_Chr11g0063121</name>
</gene>
<protein>
    <submittedName>
        <fullName evidence="10">Putative transcription factor C2C2-GATA family</fullName>
    </submittedName>
</protein>
<evidence type="ECO:0000256" key="3">
    <source>
        <dbReference type="ARBA" id="ARBA00022833"/>
    </source>
</evidence>
<dbReference type="GO" id="GO:0008270">
    <property type="term" value="F:zinc ion binding"/>
    <property type="evidence" value="ECO:0007669"/>
    <property type="project" value="UniProtKB-KW"/>
</dbReference>
<reference evidence="11" key="1">
    <citation type="journal article" date="2020" name="Nat. Commun.">
        <title>Genome sequence of the cluster root forming white lupin.</title>
        <authorList>
            <person name="Hufnagel B."/>
            <person name="Marques A."/>
            <person name="Soriano A."/>
            <person name="Marques L."/>
            <person name="Divol F."/>
            <person name="Doumas P."/>
            <person name="Sallet E."/>
            <person name="Mancinotti D."/>
            <person name="Carrere S."/>
            <person name="Marande W."/>
            <person name="Arribat S."/>
            <person name="Keller J."/>
            <person name="Huneau C."/>
            <person name="Blein T."/>
            <person name="Aime D."/>
            <person name="Laguerre M."/>
            <person name="Taylor J."/>
            <person name="Schubert V."/>
            <person name="Nelson M."/>
            <person name="Geu-Flores F."/>
            <person name="Crespi M."/>
            <person name="Gallardo-Guerrero K."/>
            <person name="Delaux P.-M."/>
            <person name="Salse J."/>
            <person name="Berges H."/>
            <person name="Guyot R."/>
            <person name="Gouzy J."/>
            <person name="Peret B."/>
        </authorList>
    </citation>
    <scope>NUCLEOTIDE SEQUENCE [LARGE SCALE GENOMIC DNA]</scope>
    <source>
        <strain evidence="11">cv. Amiga</strain>
    </source>
</reference>
<keyword evidence="8" id="KW-0812">Transmembrane</keyword>
<dbReference type="PANTHER" id="PTHR47255:SF4">
    <property type="entry name" value="GATA ZINC FINGER DOMAIN-CONTAINING PROTEIN 12"/>
    <property type="match status" value="1"/>
</dbReference>
<proteinExistence type="predicted"/>
<keyword evidence="4" id="KW-0805">Transcription regulation</keyword>
<keyword evidence="8" id="KW-0472">Membrane</keyword>
<dbReference type="InterPro" id="IPR052138">
    <property type="entry name" value="GATA_ZnFinger_Domain"/>
</dbReference>
<evidence type="ECO:0000256" key="2">
    <source>
        <dbReference type="ARBA" id="ARBA00022771"/>
    </source>
</evidence>
<feature type="domain" description="GATA-type" evidence="9">
    <location>
        <begin position="57"/>
        <end position="80"/>
    </location>
</feature>
<evidence type="ECO:0000256" key="4">
    <source>
        <dbReference type="ARBA" id="ARBA00023015"/>
    </source>
</evidence>
<evidence type="ECO:0000256" key="6">
    <source>
        <dbReference type="ARBA" id="ARBA00023163"/>
    </source>
</evidence>
<sequence length="122" mass="13634">MADPSNARDHNLSMYKIELQEENKSSYESARYMSSKIRLTRKMGSSSNNPSSYKSNSIISRVCADCNTSSTPLWRTGPNGPKVIFFSLLSITMKLLILIQGFKLWNGFPNAATILMCLLSCL</sequence>
<accession>A0A6A4PPY1</accession>
<evidence type="ECO:0000313" key="10">
    <source>
        <dbReference type="EMBL" id="KAE9603647.1"/>
    </source>
</evidence>
<dbReference type="SUPFAM" id="SSF57716">
    <property type="entry name" value="Glucocorticoid receptor-like (DNA-binding domain)"/>
    <property type="match status" value="1"/>
</dbReference>
<dbReference type="InterPro" id="IPR013088">
    <property type="entry name" value="Znf_NHR/GATA"/>
</dbReference>